<dbReference type="Pfam" id="PF01381">
    <property type="entry name" value="HTH_3"/>
    <property type="match status" value="1"/>
</dbReference>
<proteinExistence type="predicted"/>
<reference evidence="2" key="1">
    <citation type="submission" date="2022-06" db="EMBL/GenBank/DDBJ databases">
        <title>Novel species in genus nocardia.</title>
        <authorList>
            <person name="Li F."/>
        </authorList>
    </citation>
    <scope>NUCLEOTIDE SEQUENCE</scope>
    <source>
        <strain evidence="2">CDC141</strain>
    </source>
</reference>
<dbReference type="SUPFAM" id="SSF47413">
    <property type="entry name" value="lambda repressor-like DNA-binding domains"/>
    <property type="match status" value="1"/>
</dbReference>
<dbReference type="Gene3D" id="3.30.450.180">
    <property type="match status" value="1"/>
</dbReference>
<dbReference type="Proteomes" id="UP001139157">
    <property type="component" value="Unassembled WGS sequence"/>
</dbReference>
<dbReference type="Gene3D" id="1.10.260.40">
    <property type="entry name" value="lambda repressor-like DNA-binding domains"/>
    <property type="match status" value="1"/>
</dbReference>
<evidence type="ECO:0000313" key="2">
    <source>
        <dbReference type="EMBL" id="MCM6777252.1"/>
    </source>
</evidence>
<dbReference type="PANTHER" id="PTHR35010">
    <property type="entry name" value="BLL4672 PROTEIN-RELATED"/>
    <property type="match status" value="1"/>
</dbReference>
<dbReference type="Pfam" id="PF17765">
    <property type="entry name" value="MLTR_LBD"/>
    <property type="match status" value="1"/>
</dbReference>
<dbReference type="SMART" id="SM00530">
    <property type="entry name" value="HTH_XRE"/>
    <property type="match status" value="1"/>
</dbReference>
<dbReference type="GO" id="GO:0003677">
    <property type="term" value="F:DNA binding"/>
    <property type="evidence" value="ECO:0007669"/>
    <property type="project" value="InterPro"/>
</dbReference>
<dbReference type="AlphaFoldDB" id="A0A9X2EAC6"/>
<gene>
    <name evidence="2" type="ORF">NDR86_27565</name>
</gene>
<organism evidence="2 3">
    <name type="scientific">Nocardia pulmonis</name>
    <dbReference type="NCBI Taxonomy" id="2951408"/>
    <lineage>
        <taxon>Bacteria</taxon>
        <taxon>Bacillati</taxon>
        <taxon>Actinomycetota</taxon>
        <taxon>Actinomycetes</taxon>
        <taxon>Mycobacteriales</taxon>
        <taxon>Nocardiaceae</taxon>
        <taxon>Nocardia</taxon>
    </lineage>
</organism>
<dbReference type="RefSeq" id="WP_251916184.1">
    <property type="nucleotide sequence ID" value="NZ_JAMRXG010000014.1"/>
</dbReference>
<comment type="caution">
    <text evidence="2">The sequence shown here is derived from an EMBL/GenBank/DDBJ whole genome shotgun (WGS) entry which is preliminary data.</text>
</comment>
<dbReference type="CDD" id="cd00093">
    <property type="entry name" value="HTH_XRE"/>
    <property type="match status" value="1"/>
</dbReference>
<feature type="domain" description="HTH cro/C1-type" evidence="1">
    <location>
        <begin position="12"/>
        <end position="66"/>
    </location>
</feature>
<dbReference type="InterPro" id="IPR010982">
    <property type="entry name" value="Lambda_DNA-bd_dom_sf"/>
</dbReference>
<accession>A0A9X2EAC6</accession>
<name>A0A9X2EAC6_9NOCA</name>
<protein>
    <submittedName>
        <fullName evidence="2">Helix-turn-helix transcriptional regulator</fullName>
    </submittedName>
</protein>
<dbReference type="InterPro" id="IPR041413">
    <property type="entry name" value="MLTR_LBD"/>
</dbReference>
<evidence type="ECO:0000313" key="3">
    <source>
        <dbReference type="Proteomes" id="UP001139157"/>
    </source>
</evidence>
<dbReference type="EMBL" id="JAMRXG010000014">
    <property type="protein sequence ID" value="MCM6777252.1"/>
    <property type="molecule type" value="Genomic_DNA"/>
</dbReference>
<evidence type="ECO:0000259" key="1">
    <source>
        <dbReference type="PROSITE" id="PS50943"/>
    </source>
</evidence>
<sequence>MSPSIKNLGNFIRERRIDNDLTQAQLAKMVGISEETLSAIERNKRPITQGVLRPLLIALGLEPTQVQSFTGMHAESQMSDHVRPIPHEISALEAISTPACYQEIRTYRIMAANPAARRALPGLKPGISLVEWILLDPNARKVIGDWDAVAHNFVYSLKMMAPGLMEPQASAELIRSCSRAPEWDRMWNTKPDEFGPRPTMIHIDPVTGIPQAVYVTSYTLQYPRSGWWLWMLSPVRNQE</sequence>
<dbReference type="InterPro" id="IPR001387">
    <property type="entry name" value="Cro/C1-type_HTH"/>
</dbReference>
<keyword evidence="3" id="KW-1185">Reference proteome</keyword>
<dbReference type="PROSITE" id="PS50943">
    <property type="entry name" value="HTH_CROC1"/>
    <property type="match status" value="1"/>
</dbReference>